<dbReference type="EMBL" id="CP007536">
    <property type="protein sequence ID" value="AIC14259.1"/>
    <property type="molecule type" value="Genomic_DNA"/>
</dbReference>
<sequence>MIDLQLNVEERLSRIEERLSILEKIIATKKRLSEASDGLDIEGLIVTNIEKIGPQDLAVLCLKMKPKQTKTEIANMFKEFGKAHGDWFNGSNFNRLVSKNIVIEDGVNENKVRLYSLSKSGDKVTAQKIIDTLKEMKS</sequence>
<organism evidence="1 2">
    <name type="scientific">Nitrososphaera viennensis EN76</name>
    <dbReference type="NCBI Taxonomy" id="926571"/>
    <lineage>
        <taxon>Archaea</taxon>
        <taxon>Nitrososphaerota</taxon>
        <taxon>Nitrososphaeria</taxon>
        <taxon>Nitrososphaerales</taxon>
        <taxon>Nitrososphaeraceae</taxon>
        <taxon>Nitrososphaera</taxon>
    </lineage>
</organism>
<dbReference type="STRING" id="926571.NVIE_000760"/>
<evidence type="ECO:0000313" key="2">
    <source>
        <dbReference type="Proteomes" id="UP000027093"/>
    </source>
</evidence>
<gene>
    <name evidence="1" type="ORF">NVIE_000760</name>
</gene>
<keyword evidence="2" id="KW-1185">Reference proteome</keyword>
<accession>A0A060HBV5</accession>
<protein>
    <submittedName>
        <fullName evidence="1">Uncharacterized protein</fullName>
    </submittedName>
</protein>
<dbReference type="KEGG" id="nvn:NVIE_000760"/>
<name>A0A060HBV5_9ARCH</name>
<dbReference type="HOGENOM" id="CLU_1870627_0_0_2"/>
<proteinExistence type="predicted"/>
<dbReference type="AlphaFoldDB" id="A0A060HBV5"/>
<dbReference type="Proteomes" id="UP000027093">
    <property type="component" value="Chromosome"/>
</dbReference>
<reference evidence="1 2" key="1">
    <citation type="journal article" date="2014" name="Int. J. Syst. Evol. Microbiol.">
        <title>Nitrososphaera viennensis gen. nov., sp. nov., an aerobic and mesophilic, ammonia-oxidizing archaeon from soil and a member of the archaeal phylum Thaumarchaeota.</title>
        <authorList>
            <person name="Stieglmeier M."/>
            <person name="Klingl A."/>
            <person name="Alves R.J."/>
            <person name="Rittmann S.K."/>
            <person name="Melcher M."/>
            <person name="Leisch N."/>
            <person name="Schleper C."/>
        </authorList>
    </citation>
    <scope>NUCLEOTIDE SEQUENCE [LARGE SCALE GENOMIC DNA]</scope>
    <source>
        <strain evidence="1">EN76</strain>
    </source>
</reference>
<evidence type="ECO:0000313" key="1">
    <source>
        <dbReference type="EMBL" id="AIC14259.1"/>
    </source>
</evidence>